<keyword evidence="11" id="KW-1185">Reference proteome</keyword>
<evidence type="ECO:0000256" key="1">
    <source>
        <dbReference type="ARBA" id="ARBA00004141"/>
    </source>
</evidence>
<gene>
    <name evidence="10" type="ORF">PIB30_055705</name>
</gene>
<proteinExistence type="inferred from homology"/>
<evidence type="ECO:0000256" key="4">
    <source>
        <dbReference type="ARBA" id="ARBA00022821"/>
    </source>
</evidence>
<feature type="compositionally biased region" description="Basic and acidic residues" evidence="8">
    <location>
        <begin position="139"/>
        <end position="174"/>
    </location>
</feature>
<evidence type="ECO:0000256" key="8">
    <source>
        <dbReference type="SAM" id="MobiDB-lite"/>
    </source>
</evidence>
<organism evidence="10 11">
    <name type="scientific">Stylosanthes scabra</name>
    <dbReference type="NCBI Taxonomy" id="79078"/>
    <lineage>
        <taxon>Eukaryota</taxon>
        <taxon>Viridiplantae</taxon>
        <taxon>Streptophyta</taxon>
        <taxon>Embryophyta</taxon>
        <taxon>Tracheophyta</taxon>
        <taxon>Spermatophyta</taxon>
        <taxon>Magnoliopsida</taxon>
        <taxon>eudicotyledons</taxon>
        <taxon>Gunneridae</taxon>
        <taxon>Pentapetalae</taxon>
        <taxon>rosids</taxon>
        <taxon>fabids</taxon>
        <taxon>Fabales</taxon>
        <taxon>Fabaceae</taxon>
        <taxon>Papilionoideae</taxon>
        <taxon>50 kb inversion clade</taxon>
        <taxon>dalbergioids sensu lato</taxon>
        <taxon>Dalbergieae</taxon>
        <taxon>Pterocarpus clade</taxon>
        <taxon>Stylosanthes</taxon>
    </lineage>
</organism>
<dbReference type="Pfam" id="PF03094">
    <property type="entry name" value="Mlo"/>
    <property type="match status" value="1"/>
</dbReference>
<comment type="similarity">
    <text evidence="2">Belongs to the MLO family.</text>
</comment>
<feature type="compositionally biased region" description="Polar residues" evidence="8">
    <location>
        <begin position="120"/>
        <end position="136"/>
    </location>
</feature>
<dbReference type="InterPro" id="IPR004326">
    <property type="entry name" value="Mlo"/>
</dbReference>
<feature type="transmembrane region" description="Helical" evidence="9">
    <location>
        <begin position="70"/>
        <end position="91"/>
    </location>
</feature>
<evidence type="ECO:0000256" key="6">
    <source>
        <dbReference type="ARBA" id="ARBA00023136"/>
    </source>
</evidence>
<reference evidence="10 11" key="1">
    <citation type="journal article" date="2023" name="Plants (Basel)">
        <title>Bridging the Gap: Combining Genomics and Transcriptomics Approaches to Understand Stylosanthes scabra, an Orphan Legume from the Brazilian Caatinga.</title>
        <authorList>
            <person name="Ferreira-Neto J.R.C."/>
            <person name="da Silva M.D."/>
            <person name="Binneck E."/>
            <person name="de Melo N.F."/>
            <person name="da Silva R.H."/>
            <person name="de Melo A.L.T.M."/>
            <person name="Pandolfi V."/>
            <person name="Bustamante F.O."/>
            <person name="Brasileiro-Vidal A.C."/>
            <person name="Benko-Iseppon A.M."/>
        </authorList>
    </citation>
    <scope>NUCLEOTIDE SEQUENCE [LARGE SCALE GENOMIC DNA]</scope>
    <source>
        <tissue evidence="10">Leaves</tissue>
    </source>
</reference>
<evidence type="ECO:0000313" key="11">
    <source>
        <dbReference type="Proteomes" id="UP001341840"/>
    </source>
</evidence>
<evidence type="ECO:0000256" key="7">
    <source>
        <dbReference type="ARBA" id="ARBA00023265"/>
    </source>
</evidence>
<keyword evidence="6 9" id="KW-0472">Membrane</keyword>
<dbReference type="Proteomes" id="UP001341840">
    <property type="component" value="Unassembled WGS sequence"/>
</dbReference>
<feature type="region of interest" description="Disordered" evidence="8">
    <location>
        <begin position="115"/>
        <end position="189"/>
    </location>
</feature>
<keyword evidence="5 9" id="KW-1133">Transmembrane helix</keyword>
<keyword evidence="4" id="KW-0611">Plant defense</keyword>
<evidence type="ECO:0000256" key="2">
    <source>
        <dbReference type="ARBA" id="ARBA00006574"/>
    </source>
</evidence>
<name>A0ABU6VMA6_9FABA</name>
<sequence length="253" mass="28963">MKEKAVIKGKILVKPSDDYFWFGRPEWLLYLIQFILIQNSFQLAFFAWTWYEFGPRSCFNRQVQNIAIKVIMGVTVQLLCGYVTLPLYALVTQMGSGMRSAVFTERVSEGLKSWHKRAKQSVSNNNSTSSKYLTSLHSRKSDSSIKETPENLSHRSNYNEDTTRIGDEKEESTKPENQQEEEEISTHSISEIKTVEEEENENNDKNIIRGGTFIGEASFGSSWKNMDSPRTIISQIASVTEEDNDNISDIYLT</sequence>
<feature type="transmembrane region" description="Helical" evidence="9">
    <location>
        <begin position="27"/>
        <end position="50"/>
    </location>
</feature>
<keyword evidence="7" id="KW-0568">Pathogenesis-related protein</keyword>
<comment type="subcellular location">
    <subcellularLocation>
        <location evidence="1">Membrane</location>
        <topology evidence="1">Multi-pass membrane protein</topology>
    </subcellularLocation>
</comment>
<dbReference type="PANTHER" id="PTHR31942:SF57">
    <property type="entry name" value="MLO-LIKE PROTEIN"/>
    <property type="match status" value="1"/>
</dbReference>
<comment type="caution">
    <text evidence="10">The sequence shown here is derived from an EMBL/GenBank/DDBJ whole genome shotgun (WGS) entry which is preliminary data.</text>
</comment>
<evidence type="ECO:0000256" key="9">
    <source>
        <dbReference type="SAM" id="Phobius"/>
    </source>
</evidence>
<protein>
    <submittedName>
        <fullName evidence="10">Uncharacterized protein</fullName>
    </submittedName>
</protein>
<evidence type="ECO:0000313" key="10">
    <source>
        <dbReference type="EMBL" id="MED6173058.1"/>
    </source>
</evidence>
<dbReference type="PANTHER" id="PTHR31942">
    <property type="entry name" value="MLO-LIKE PROTEIN 1"/>
    <property type="match status" value="1"/>
</dbReference>
<evidence type="ECO:0000256" key="5">
    <source>
        <dbReference type="ARBA" id="ARBA00022989"/>
    </source>
</evidence>
<keyword evidence="3 9" id="KW-0812">Transmembrane</keyword>
<evidence type="ECO:0000256" key="3">
    <source>
        <dbReference type="ARBA" id="ARBA00022692"/>
    </source>
</evidence>
<dbReference type="EMBL" id="JASCZI010151472">
    <property type="protein sequence ID" value="MED6173058.1"/>
    <property type="molecule type" value="Genomic_DNA"/>
</dbReference>
<accession>A0ABU6VMA6</accession>